<protein>
    <submittedName>
        <fullName evidence="2">Uncharacterized protein</fullName>
    </submittedName>
</protein>
<keyword evidence="1" id="KW-0812">Transmembrane</keyword>
<gene>
    <name evidence="2" type="ORF">LCGC14_2135190</name>
</gene>
<proteinExistence type="predicted"/>
<organism evidence="2">
    <name type="scientific">marine sediment metagenome</name>
    <dbReference type="NCBI Taxonomy" id="412755"/>
    <lineage>
        <taxon>unclassified sequences</taxon>
        <taxon>metagenomes</taxon>
        <taxon>ecological metagenomes</taxon>
    </lineage>
</organism>
<keyword evidence="1" id="KW-0472">Membrane</keyword>
<evidence type="ECO:0000313" key="2">
    <source>
        <dbReference type="EMBL" id="KKL67416.1"/>
    </source>
</evidence>
<dbReference type="EMBL" id="LAZR01026864">
    <property type="protein sequence ID" value="KKL67416.1"/>
    <property type="molecule type" value="Genomic_DNA"/>
</dbReference>
<name>A0A0F9EMD9_9ZZZZ</name>
<dbReference type="AlphaFoldDB" id="A0A0F9EMD9"/>
<keyword evidence="1" id="KW-1133">Transmembrane helix</keyword>
<sequence>MEKKQKAIIGIIGSVAVFSGIAVVYWIKRKVKALEELEELEDVITWH</sequence>
<reference evidence="2" key="1">
    <citation type="journal article" date="2015" name="Nature">
        <title>Complex archaea that bridge the gap between prokaryotes and eukaryotes.</title>
        <authorList>
            <person name="Spang A."/>
            <person name="Saw J.H."/>
            <person name="Jorgensen S.L."/>
            <person name="Zaremba-Niedzwiedzka K."/>
            <person name="Martijn J."/>
            <person name="Lind A.E."/>
            <person name="van Eijk R."/>
            <person name="Schleper C."/>
            <person name="Guy L."/>
            <person name="Ettema T.J."/>
        </authorList>
    </citation>
    <scope>NUCLEOTIDE SEQUENCE</scope>
</reference>
<accession>A0A0F9EMD9</accession>
<comment type="caution">
    <text evidence="2">The sequence shown here is derived from an EMBL/GenBank/DDBJ whole genome shotgun (WGS) entry which is preliminary data.</text>
</comment>
<evidence type="ECO:0000256" key="1">
    <source>
        <dbReference type="SAM" id="Phobius"/>
    </source>
</evidence>
<feature type="transmembrane region" description="Helical" evidence="1">
    <location>
        <begin position="7"/>
        <end position="27"/>
    </location>
</feature>